<evidence type="ECO:0000313" key="2">
    <source>
        <dbReference type="EMBL" id="VFQ93257.1"/>
    </source>
</evidence>
<dbReference type="OrthoDB" id="1194650at2759"/>
<dbReference type="PANTHER" id="PTHR48449:SF1">
    <property type="entry name" value="DUF1985 DOMAIN-CONTAINING PROTEIN"/>
    <property type="match status" value="1"/>
</dbReference>
<reference evidence="2 3" key="1">
    <citation type="submission" date="2018-04" db="EMBL/GenBank/DDBJ databases">
        <authorList>
            <person name="Vogel A."/>
        </authorList>
    </citation>
    <scope>NUCLEOTIDE SEQUENCE [LARGE SCALE GENOMIC DNA]</scope>
</reference>
<sequence length="157" mass="18231">MSLWIPTKDHFRAQYSVCGELEDAVAIVKIKLSADNMVKFREMPFGHFIDMRKLQFSGQLIHILMLHLVRQQPEDEMWFLINGTLQIARYPFSSPRQALLPFIAVHLRCLLRRAKSGKRFQLRIVLVAVWVSMAYGNGYGLEGGWPVWVYLSFTHHG</sequence>
<dbReference type="AlphaFoldDB" id="A0A484MXS9"/>
<dbReference type="Proteomes" id="UP000595140">
    <property type="component" value="Unassembled WGS sequence"/>
</dbReference>
<protein>
    <submittedName>
        <fullName evidence="2">Uncharacterized protein</fullName>
    </submittedName>
</protein>
<feature type="transmembrane region" description="Helical" evidence="1">
    <location>
        <begin position="120"/>
        <end position="141"/>
    </location>
</feature>
<proteinExistence type="predicted"/>
<keyword evidence="1" id="KW-0812">Transmembrane</keyword>
<evidence type="ECO:0000256" key="1">
    <source>
        <dbReference type="SAM" id="Phobius"/>
    </source>
</evidence>
<keyword evidence="1" id="KW-1133">Transmembrane helix</keyword>
<accession>A0A484MXS9</accession>
<dbReference type="EMBL" id="OOIL02004817">
    <property type="protein sequence ID" value="VFQ93257.1"/>
    <property type="molecule type" value="Genomic_DNA"/>
</dbReference>
<keyword evidence="1" id="KW-0472">Membrane</keyword>
<name>A0A484MXS9_9ASTE</name>
<organism evidence="2 3">
    <name type="scientific">Cuscuta campestris</name>
    <dbReference type="NCBI Taxonomy" id="132261"/>
    <lineage>
        <taxon>Eukaryota</taxon>
        <taxon>Viridiplantae</taxon>
        <taxon>Streptophyta</taxon>
        <taxon>Embryophyta</taxon>
        <taxon>Tracheophyta</taxon>
        <taxon>Spermatophyta</taxon>
        <taxon>Magnoliopsida</taxon>
        <taxon>eudicotyledons</taxon>
        <taxon>Gunneridae</taxon>
        <taxon>Pentapetalae</taxon>
        <taxon>asterids</taxon>
        <taxon>lamiids</taxon>
        <taxon>Solanales</taxon>
        <taxon>Convolvulaceae</taxon>
        <taxon>Cuscuteae</taxon>
        <taxon>Cuscuta</taxon>
        <taxon>Cuscuta subgen. Grammica</taxon>
        <taxon>Cuscuta sect. Cleistogrammica</taxon>
    </lineage>
</organism>
<dbReference type="PANTHER" id="PTHR48449">
    <property type="entry name" value="DUF1985 DOMAIN-CONTAINING PROTEIN"/>
    <property type="match status" value="1"/>
</dbReference>
<evidence type="ECO:0000313" key="3">
    <source>
        <dbReference type="Proteomes" id="UP000595140"/>
    </source>
</evidence>
<gene>
    <name evidence="2" type="ORF">CCAM_LOCUS35033</name>
</gene>
<keyword evidence="3" id="KW-1185">Reference proteome</keyword>